<feature type="compositionally biased region" description="Basic and acidic residues" evidence="7">
    <location>
        <begin position="1256"/>
        <end position="1277"/>
    </location>
</feature>
<evidence type="ECO:0000256" key="1">
    <source>
        <dbReference type="ARBA" id="ARBA00012417"/>
    </source>
</evidence>
<reference evidence="9 10" key="1">
    <citation type="submission" date="2016-07" db="EMBL/GenBank/DDBJ databases">
        <title>Pervasive Adenine N6-methylation of Active Genes in Fungi.</title>
        <authorList>
            <consortium name="DOE Joint Genome Institute"/>
            <person name="Mondo S.J."/>
            <person name="Dannebaum R.O."/>
            <person name="Kuo R.C."/>
            <person name="Labutti K."/>
            <person name="Haridas S."/>
            <person name="Kuo A."/>
            <person name="Salamov A."/>
            <person name="Ahrendt S.R."/>
            <person name="Lipzen A."/>
            <person name="Sullivan W."/>
            <person name="Andreopoulos W.B."/>
            <person name="Clum A."/>
            <person name="Lindquist E."/>
            <person name="Daum C."/>
            <person name="Ramamoorthy G.K."/>
            <person name="Gryganskyi A."/>
            <person name="Culley D."/>
            <person name="Magnuson J.K."/>
            <person name="James T.Y."/>
            <person name="O'Malley M.A."/>
            <person name="Stajich J.E."/>
            <person name="Spatafora J.W."/>
            <person name="Visel A."/>
            <person name="Grigoriev I.V."/>
        </authorList>
    </citation>
    <scope>NUCLEOTIDE SEQUENCE [LARGE SCALE GENOMIC DNA]</scope>
    <source>
        <strain evidence="9 10">NRRL 3116</strain>
    </source>
</reference>
<dbReference type="Gene3D" id="3.30.420.390">
    <property type="match status" value="2"/>
</dbReference>
<dbReference type="PANTHER" id="PTHR10267">
    <property type="entry name" value="DNA POLYMERASE SUBUNIT GAMMA-1"/>
    <property type="match status" value="1"/>
</dbReference>
<dbReference type="InterPro" id="IPR012337">
    <property type="entry name" value="RNaseH-like_sf"/>
</dbReference>
<dbReference type="InterPro" id="IPR043502">
    <property type="entry name" value="DNA/RNA_pol_sf"/>
</dbReference>
<dbReference type="GO" id="GO:0003887">
    <property type="term" value="F:DNA-directed DNA polymerase activity"/>
    <property type="evidence" value="ECO:0007669"/>
    <property type="project" value="UniProtKB-KW"/>
</dbReference>
<dbReference type="GO" id="GO:0005760">
    <property type="term" value="C:gamma DNA polymerase complex"/>
    <property type="evidence" value="ECO:0007669"/>
    <property type="project" value="InterPro"/>
</dbReference>
<dbReference type="SMART" id="SM00482">
    <property type="entry name" value="POLAc"/>
    <property type="match status" value="1"/>
</dbReference>
<dbReference type="InterPro" id="IPR001098">
    <property type="entry name" value="DNA-dir_DNA_pol_A_palm_dom"/>
</dbReference>
<dbReference type="FunCoup" id="A0A1Y2GI28">
    <property type="interactions" value="283"/>
</dbReference>
<feature type="domain" description="DNA-directed DNA polymerase family A palm" evidence="8">
    <location>
        <begin position="771"/>
        <end position="1004"/>
    </location>
</feature>
<evidence type="ECO:0000259" key="8">
    <source>
        <dbReference type="SMART" id="SM00482"/>
    </source>
</evidence>
<comment type="caution">
    <text evidence="9">The sequence shown here is derived from an EMBL/GenBank/DDBJ whole genome shotgun (WGS) entry which is preliminary data.</text>
</comment>
<keyword evidence="3" id="KW-0548">Nucleotidyltransferase</keyword>
<sequence>MAQHMVPRQSWRCSVPVRTFSCHSTPLVTRPCSRTSTFLSQAATIPVTTPSTKVLWTSSCIKARHHTLPPSYGLIHSRLLSTSGSIPEPRPLRKNKVDVQMLHPELHSKVFPFIGPSSTVNATKSANNSETAVENTTDPTPEMIQCAITHLKKQNLWGKEPILVPDIAFDLPELRGKTIEDHFYNIGVFDSATYKEMALQFAQSSIPPLPKQWDMRAGWTRYGEDGSIKQVEYPRERILTFDVETVPGLSKYPVLATAVSSEAWYGWVSPWIINPTLNDGLQNDCHLISFGPNRNMKGEEKILVGHNVGYDRARVLEEYCMEQNGIRYLDTMSLHVAVSGLCTQQRPSWLKYSKAIERDDEAYVHACKDTTGKYFDVSSVNSLAQVAKFHCDIKMDKATRNILMEATDISLVQENFQALMEYCGNDVIATHAVYRQTLPKYFQTCPHPVSFAGILQMGSSFLTVNEGWTAYIARCNKMYSDMAKSVESKLLMLAEKAVENFEKDPELYASDPWLSQLDWNKPQRVWFEGKLRANGKGYLKGQEPRWKCRAKLLTDKPEWYRALWSPEEQRVKLSTRQRVAPLLLKLQWKGYPLVHSTLHGWTFRVPIDDQGFVTKTEALVFPAENEAGHQSSIDPTKYRYYRVPHNGGEGMNVGNPLSKGFMSYFEDNVLGSYAAEGESSDDGSGQLAKQALDMNAQCAYWVSSRERIEDQFVVWDKGQGGLGDRMRLPDRGEGLKNGIILPQIITMGTVTRRAVEKTWMTASNAKKNRIGSELKSMVQAPKGYKIVGADVDSEELWISSLMGDAQLKMHGATALGWMTLQGTKSAETDLHSKTAQILGISRDQAKVFNYGRIYGAGVKFAARLMQQFNTTIEAAEAKQRAINLYAATKGIKEQKAIDYELVTDRPFWHGGSESYMFNSLERTATAEDPRTPALSCGITDALKPKYTESQFMTSRVNWVVQSSGVDYLHMLLVSMNYLIRKYDIKARFMLCVHDEVRYMVKEEDTARATLALQISNLWTRAMFSYKLGIHDLPQSVAFFSSVDVDHVFRKEVNMDCITPTQQIPIAHGHSLTIEGVLALTDGGKLGPVVEGFRDAGEDPIPSELRTIGKRQKVQASKAIYEDSRNSVSQELNFGKRMFLEAQSMSTLSEIKEAIKQKKTQAETALKAKREAELRAASGTGNYDEGSTNGPFIRVSKTKAAATPRRRVSTIPRSVHFGPMVSGSWGIKTEQIPPTTCEEATSVEIINGSTKSPFEPRVCKDHHSSPVERSHSGIDTHSGKKTKVCDLLDFEQDDQPADDLLRHFAPSYVSSTTNAYRKPMKLPIHERRVIMERQAAKDKKVDTTMAASSLSSEGFLQFGARSVTSIVPPSSAGESIFRTFSSQARRK</sequence>
<dbReference type="OrthoDB" id="5588663at2759"/>
<dbReference type="Gene3D" id="3.30.70.370">
    <property type="match status" value="1"/>
</dbReference>
<dbReference type="PRINTS" id="PR00867">
    <property type="entry name" value="DNAPOLG"/>
</dbReference>
<dbReference type="SUPFAM" id="SSF53098">
    <property type="entry name" value="Ribonuclease H-like"/>
    <property type="match status" value="1"/>
</dbReference>
<dbReference type="PROSITE" id="PS00447">
    <property type="entry name" value="DNA_POLYMERASE_A"/>
    <property type="match status" value="1"/>
</dbReference>
<keyword evidence="4" id="KW-0239">DNA-directed DNA polymerase</keyword>
<name>A0A1Y2GI28_9FUNG</name>
<dbReference type="GO" id="GO:0006264">
    <property type="term" value="P:mitochondrial DNA replication"/>
    <property type="evidence" value="ECO:0007669"/>
    <property type="project" value="EnsemblFungi"/>
</dbReference>
<dbReference type="InterPro" id="IPR041336">
    <property type="entry name" value="DNApol_Exo"/>
</dbReference>
<dbReference type="InterPro" id="IPR002297">
    <property type="entry name" value="DNA-dir_DNA_pol_A_mt"/>
</dbReference>
<evidence type="ECO:0000256" key="3">
    <source>
        <dbReference type="ARBA" id="ARBA00022695"/>
    </source>
</evidence>
<evidence type="ECO:0000313" key="10">
    <source>
        <dbReference type="Proteomes" id="UP000193648"/>
    </source>
</evidence>
<keyword evidence="10" id="KW-1185">Reference proteome</keyword>
<proteinExistence type="predicted"/>
<keyword evidence="2" id="KW-0808">Transferase</keyword>
<evidence type="ECO:0000256" key="5">
    <source>
        <dbReference type="ARBA" id="ARBA00031966"/>
    </source>
</evidence>
<dbReference type="Pfam" id="PF00476">
    <property type="entry name" value="DNA_pol_A"/>
    <property type="match status" value="1"/>
</dbReference>
<evidence type="ECO:0000256" key="4">
    <source>
        <dbReference type="ARBA" id="ARBA00022932"/>
    </source>
</evidence>
<evidence type="ECO:0000256" key="2">
    <source>
        <dbReference type="ARBA" id="ARBA00022679"/>
    </source>
</evidence>
<evidence type="ECO:0000256" key="6">
    <source>
        <dbReference type="SAM" id="Coils"/>
    </source>
</evidence>
<dbReference type="PANTHER" id="PTHR10267:SF0">
    <property type="entry name" value="DNA POLYMERASE SUBUNIT GAMMA-1"/>
    <property type="match status" value="1"/>
</dbReference>
<dbReference type="EMBL" id="MCFF01000033">
    <property type="protein sequence ID" value="ORZ09715.1"/>
    <property type="molecule type" value="Genomic_DNA"/>
</dbReference>
<feature type="coiled-coil region" evidence="6">
    <location>
        <begin position="1147"/>
        <end position="1174"/>
    </location>
</feature>
<dbReference type="InParanoid" id="A0A1Y2GI28"/>
<dbReference type="SUPFAM" id="SSF56672">
    <property type="entry name" value="DNA/RNA polymerases"/>
    <property type="match status" value="1"/>
</dbReference>
<dbReference type="GO" id="GO:0003677">
    <property type="term" value="F:DNA binding"/>
    <property type="evidence" value="ECO:0007669"/>
    <property type="project" value="InterPro"/>
</dbReference>
<gene>
    <name evidence="9" type="ORF">BCR41DRAFT_325429</name>
</gene>
<dbReference type="EC" id="2.7.7.7" evidence="1"/>
<organism evidence="9 10">
    <name type="scientific">Lobosporangium transversale</name>
    <dbReference type="NCBI Taxonomy" id="64571"/>
    <lineage>
        <taxon>Eukaryota</taxon>
        <taxon>Fungi</taxon>
        <taxon>Fungi incertae sedis</taxon>
        <taxon>Mucoromycota</taxon>
        <taxon>Mortierellomycotina</taxon>
        <taxon>Mortierellomycetes</taxon>
        <taxon>Mortierellales</taxon>
        <taxon>Mortierellaceae</taxon>
        <taxon>Lobosporangium</taxon>
    </lineage>
</organism>
<dbReference type="GO" id="GO:0006995">
    <property type="term" value="P:cellular response to nitrogen starvation"/>
    <property type="evidence" value="ECO:0007669"/>
    <property type="project" value="EnsemblFungi"/>
</dbReference>
<protein>
    <recommendedName>
        <fullName evidence="1">DNA-directed DNA polymerase</fullName>
        <ecNumber evidence="1">2.7.7.7</ecNumber>
    </recommendedName>
    <alternativeName>
        <fullName evidence="5">Mitochondrial DNA polymerase catalytic subunit</fullName>
    </alternativeName>
</protein>
<dbReference type="GO" id="GO:0008408">
    <property type="term" value="F:3'-5' exonuclease activity"/>
    <property type="evidence" value="ECO:0007669"/>
    <property type="project" value="EnsemblFungi"/>
</dbReference>
<dbReference type="RefSeq" id="XP_021878985.1">
    <property type="nucleotide sequence ID" value="XM_022021581.1"/>
</dbReference>
<accession>A0A1Y2GI28</accession>
<feature type="region of interest" description="Disordered" evidence="7">
    <location>
        <begin position="1252"/>
        <end position="1277"/>
    </location>
</feature>
<dbReference type="GO" id="GO:0032043">
    <property type="term" value="P:mitochondrial DNA catabolic process"/>
    <property type="evidence" value="ECO:0007669"/>
    <property type="project" value="EnsemblFungi"/>
</dbReference>
<keyword evidence="6" id="KW-0175">Coiled coil</keyword>
<dbReference type="Gene3D" id="1.10.150.20">
    <property type="entry name" value="5' to 3' exonuclease, C-terminal subdomain"/>
    <property type="match status" value="1"/>
</dbReference>
<dbReference type="Pfam" id="PF18136">
    <property type="entry name" value="DNApol_Exo"/>
    <property type="match status" value="1"/>
</dbReference>
<dbReference type="InterPro" id="IPR019760">
    <property type="entry name" value="DNA-dir_DNA_pol_A_CS"/>
</dbReference>
<dbReference type="Proteomes" id="UP000193648">
    <property type="component" value="Unassembled WGS sequence"/>
</dbReference>
<dbReference type="GeneID" id="33563425"/>
<evidence type="ECO:0000313" key="9">
    <source>
        <dbReference type="EMBL" id="ORZ09715.1"/>
    </source>
</evidence>
<dbReference type="STRING" id="64571.A0A1Y2GI28"/>
<evidence type="ECO:0000256" key="7">
    <source>
        <dbReference type="SAM" id="MobiDB-lite"/>
    </source>
</evidence>